<proteinExistence type="inferred from homology"/>
<evidence type="ECO:0000256" key="2">
    <source>
        <dbReference type="SAM" id="SignalP"/>
    </source>
</evidence>
<keyword evidence="4" id="KW-1185">Reference proteome</keyword>
<dbReference type="EMBL" id="JARPOI010000018">
    <property type="protein sequence ID" value="KAJ9136089.1"/>
    <property type="molecule type" value="Genomic_DNA"/>
</dbReference>
<dbReference type="PANTHER" id="PTHR45642:SF3">
    <property type="entry name" value="OS09G0540400 PROTEIN"/>
    <property type="match status" value="1"/>
</dbReference>
<dbReference type="PANTHER" id="PTHR45642">
    <property type="entry name" value="GDSL ESTERASE/LIPASE EXL3"/>
    <property type="match status" value="1"/>
</dbReference>
<comment type="caution">
    <text evidence="3">The sequence shown here is derived from an EMBL/GenBank/DDBJ whole genome shotgun (WGS) entry which is preliminary data.</text>
</comment>
<evidence type="ECO:0000256" key="1">
    <source>
        <dbReference type="ARBA" id="ARBA00008668"/>
    </source>
</evidence>
<feature type="signal peptide" evidence="2">
    <location>
        <begin position="1"/>
        <end position="40"/>
    </location>
</feature>
<protein>
    <submittedName>
        <fullName evidence="3">Uncharacterized protein</fullName>
    </submittedName>
</protein>
<organism evidence="3 4">
    <name type="scientific">Hevea brasiliensis</name>
    <name type="common">Para rubber tree</name>
    <name type="synonym">Siphonia brasiliensis</name>
    <dbReference type="NCBI Taxonomy" id="3981"/>
    <lineage>
        <taxon>Eukaryota</taxon>
        <taxon>Viridiplantae</taxon>
        <taxon>Streptophyta</taxon>
        <taxon>Embryophyta</taxon>
        <taxon>Tracheophyta</taxon>
        <taxon>Spermatophyta</taxon>
        <taxon>Magnoliopsida</taxon>
        <taxon>eudicotyledons</taxon>
        <taxon>Gunneridae</taxon>
        <taxon>Pentapetalae</taxon>
        <taxon>rosids</taxon>
        <taxon>fabids</taxon>
        <taxon>Malpighiales</taxon>
        <taxon>Euphorbiaceae</taxon>
        <taxon>Crotonoideae</taxon>
        <taxon>Micrandreae</taxon>
        <taxon>Hevea</taxon>
    </lineage>
</organism>
<name>A0ABQ9KH88_HEVBR</name>
<feature type="chain" id="PRO_5047127448" evidence="2">
    <location>
        <begin position="41"/>
        <end position="380"/>
    </location>
</feature>
<gene>
    <name evidence="3" type="ORF">P3X46_033201</name>
</gene>
<dbReference type="CDD" id="cd01837">
    <property type="entry name" value="SGNH_plant_lipase_like"/>
    <property type="match status" value="1"/>
</dbReference>
<evidence type="ECO:0000313" key="3">
    <source>
        <dbReference type="EMBL" id="KAJ9136089.1"/>
    </source>
</evidence>
<dbReference type="Proteomes" id="UP001174677">
    <property type="component" value="Chromosome 18"/>
</dbReference>
<dbReference type="InterPro" id="IPR001087">
    <property type="entry name" value="GDSL"/>
</dbReference>
<sequence>MHLKFTQIYTMDTCRHTGGLLLLFLLLVSLLTFFAEEIEALPSPRTLNHNSVTAVLVFGDSTVDSGNNNFVKTIFKGNFPPYGKDFPNQVPTGRFSNGRLTPDFIASYVGVKDYVPPYLDPNLSIEELMTGVSFASAGTGFDPLTPQISNVIGIPQQVEYFKEYKKRLESTIGKKTTENHIKKALFIISAGTNDFVVNYFTLPVRRKTFSVSAYQQFILHKTLQLIQDLIDEGAKRILVAGLPPMGCLPIVITLFSKNAILERGCLEYFSSIGKQFNQMLQNELNLIHNRYPDVRIAISDAYGPLTDMIGGKQSSGFDVVNSGCCGTGYLETGILCNPKSFLCSDASKYVFWDSIHPTETTYYNVFQATRPTVDFLIRNP</sequence>
<keyword evidence="2" id="KW-0732">Signal</keyword>
<evidence type="ECO:0000313" key="4">
    <source>
        <dbReference type="Proteomes" id="UP001174677"/>
    </source>
</evidence>
<reference evidence="3 4" key="1">
    <citation type="journal article" date="2023" name="Plant Biotechnol. J.">
        <title>Chromosome-level wild Hevea brasiliensis genome provides new tools for genomic-assisted breeding and valuable loci to elevate rubber yield.</title>
        <authorList>
            <person name="Cheng H."/>
            <person name="Song X."/>
            <person name="Hu Y."/>
            <person name="Wu T."/>
            <person name="Yang Q."/>
            <person name="An Z."/>
            <person name="Feng S."/>
            <person name="Deng Z."/>
            <person name="Wu W."/>
            <person name="Zeng X."/>
            <person name="Tu M."/>
            <person name="Wang X."/>
            <person name="Huang H."/>
        </authorList>
    </citation>
    <scope>NUCLEOTIDE SEQUENCE [LARGE SCALE GENOMIC DNA]</scope>
    <source>
        <strain evidence="3">MT/VB/25A 57/8</strain>
    </source>
</reference>
<dbReference type="Gene3D" id="3.40.50.1110">
    <property type="entry name" value="SGNH hydrolase"/>
    <property type="match status" value="1"/>
</dbReference>
<dbReference type="InterPro" id="IPR035669">
    <property type="entry name" value="SGNH_plant_lipase-like"/>
</dbReference>
<dbReference type="Pfam" id="PF00657">
    <property type="entry name" value="Lipase_GDSL"/>
    <property type="match status" value="1"/>
</dbReference>
<dbReference type="InterPro" id="IPR036514">
    <property type="entry name" value="SGNH_hydro_sf"/>
</dbReference>
<comment type="similarity">
    <text evidence="1">Belongs to the 'GDSL' lipolytic enzyme family.</text>
</comment>
<accession>A0ABQ9KH88</accession>
<dbReference type="SUPFAM" id="SSF52266">
    <property type="entry name" value="SGNH hydrolase"/>
    <property type="match status" value="1"/>
</dbReference>
<dbReference type="InterPro" id="IPR050592">
    <property type="entry name" value="GDSL_lipolytic_enzyme"/>
</dbReference>